<dbReference type="PRINTS" id="PR00385">
    <property type="entry name" value="P450"/>
</dbReference>
<gene>
    <name evidence="7" type="ORF">UFOPK2766_01437</name>
    <name evidence="8" type="ORF">UFOPK3519_00612</name>
</gene>
<dbReference type="EMBL" id="CAEZYU010000066">
    <property type="protein sequence ID" value="CAB4747265.1"/>
    <property type="molecule type" value="Genomic_DNA"/>
</dbReference>
<evidence type="ECO:0000313" key="7">
    <source>
        <dbReference type="EMBL" id="CAB4747265.1"/>
    </source>
</evidence>
<dbReference type="SUPFAM" id="SSF48264">
    <property type="entry name" value="Cytochrome P450"/>
    <property type="match status" value="1"/>
</dbReference>
<dbReference type="AlphaFoldDB" id="A0A6J6TKE0"/>
<keyword evidence="4" id="KW-0560">Oxidoreductase</keyword>
<sequence length="395" mass="44116">MTEERSIDLLDGDFYVNDPYSTYEWMREQAPVYWDSTNELWGVSRHADIVEIEKRKSLFINSDQTKGGYRPNIPADPAIIGLDDPVHQMRRSLVARRFTPRAVASWEDHVREVVTSLLDQAFGHGGAVEVISEIAAPLPAEMIGLLLGFSEDMWPKLMDWSERTITLGGGPRYHQEDNIAAVMDFAVAAAELYEAKKLEPADDVMTVWTTAEVPGCPFGVEEVISDSLLLLDGGAETTRTVIARSLLELAARPEQWALLKDGADLTIAVEEFIRYVTPIHNMCRVAVEDTEIGGQTIKAGEQLVLMYSSANRDPAQFDHPEDLDVTRHPNNHIAFGFGTHFCLGASLARLEIRVMFEELLKRVDQLRVVPGSVVEMPNSFVFGLKSALIEFDLVQ</sequence>
<dbReference type="Pfam" id="PF00067">
    <property type="entry name" value="p450"/>
    <property type="match status" value="1"/>
</dbReference>
<accession>A0A6J6TKE0</accession>
<dbReference type="GO" id="GO:0006707">
    <property type="term" value="P:cholesterol catabolic process"/>
    <property type="evidence" value="ECO:0007669"/>
    <property type="project" value="TreeGrafter"/>
</dbReference>
<dbReference type="PANTHER" id="PTHR46696:SF4">
    <property type="entry name" value="BIOTIN BIOSYNTHESIS CYTOCHROME P450"/>
    <property type="match status" value="1"/>
</dbReference>
<dbReference type="InterPro" id="IPR002397">
    <property type="entry name" value="Cyt_P450_B"/>
</dbReference>
<evidence type="ECO:0000256" key="5">
    <source>
        <dbReference type="ARBA" id="ARBA00023004"/>
    </source>
</evidence>
<keyword evidence="3" id="KW-0479">Metal-binding</keyword>
<protein>
    <submittedName>
        <fullName evidence="7">Unannotated protein</fullName>
    </submittedName>
</protein>
<dbReference type="GO" id="GO:0005506">
    <property type="term" value="F:iron ion binding"/>
    <property type="evidence" value="ECO:0007669"/>
    <property type="project" value="InterPro"/>
</dbReference>
<dbReference type="PROSITE" id="PS00086">
    <property type="entry name" value="CYTOCHROME_P450"/>
    <property type="match status" value="1"/>
</dbReference>
<comment type="similarity">
    <text evidence="1">Belongs to the cytochrome P450 family.</text>
</comment>
<keyword evidence="6" id="KW-0503">Monooxygenase</keyword>
<dbReference type="FunFam" id="1.10.630.10:FF:000018">
    <property type="entry name" value="Cytochrome P450 monooxygenase"/>
    <property type="match status" value="1"/>
</dbReference>
<keyword evidence="2" id="KW-0349">Heme</keyword>
<dbReference type="GO" id="GO:0020037">
    <property type="term" value="F:heme binding"/>
    <property type="evidence" value="ECO:0007669"/>
    <property type="project" value="InterPro"/>
</dbReference>
<proteinExistence type="inferred from homology"/>
<evidence type="ECO:0000256" key="6">
    <source>
        <dbReference type="ARBA" id="ARBA00023033"/>
    </source>
</evidence>
<keyword evidence="5" id="KW-0408">Iron</keyword>
<dbReference type="EMBL" id="CAFBMG010000033">
    <property type="protein sequence ID" value="CAB4896551.1"/>
    <property type="molecule type" value="Genomic_DNA"/>
</dbReference>
<dbReference type="Gene3D" id="1.10.630.10">
    <property type="entry name" value="Cytochrome P450"/>
    <property type="match status" value="1"/>
</dbReference>
<dbReference type="PANTHER" id="PTHR46696">
    <property type="entry name" value="P450, PUTATIVE (EUROFUNG)-RELATED"/>
    <property type="match status" value="1"/>
</dbReference>
<reference evidence="7" key="1">
    <citation type="submission" date="2020-05" db="EMBL/GenBank/DDBJ databases">
        <authorList>
            <person name="Chiriac C."/>
            <person name="Salcher M."/>
            <person name="Ghai R."/>
            <person name="Kavagutti S V."/>
        </authorList>
    </citation>
    <scope>NUCLEOTIDE SEQUENCE</scope>
</reference>
<evidence type="ECO:0000313" key="8">
    <source>
        <dbReference type="EMBL" id="CAB4896551.1"/>
    </source>
</evidence>
<evidence type="ECO:0000256" key="3">
    <source>
        <dbReference type="ARBA" id="ARBA00022723"/>
    </source>
</evidence>
<evidence type="ECO:0000256" key="1">
    <source>
        <dbReference type="ARBA" id="ARBA00010617"/>
    </source>
</evidence>
<evidence type="ECO:0000256" key="4">
    <source>
        <dbReference type="ARBA" id="ARBA00023002"/>
    </source>
</evidence>
<dbReference type="InterPro" id="IPR001128">
    <property type="entry name" value="Cyt_P450"/>
</dbReference>
<name>A0A6J6TKE0_9ZZZZ</name>
<dbReference type="GO" id="GO:0008395">
    <property type="term" value="F:steroid hydroxylase activity"/>
    <property type="evidence" value="ECO:0007669"/>
    <property type="project" value="TreeGrafter"/>
</dbReference>
<dbReference type="GO" id="GO:0036199">
    <property type="term" value="F:cholest-4-en-3-one 26-monooxygenase activity"/>
    <property type="evidence" value="ECO:0007669"/>
    <property type="project" value="TreeGrafter"/>
</dbReference>
<dbReference type="PRINTS" id="PR00359">
    <property type="entry name" value="BP450"/>
</dbReference>
<evidence type="ECO:0000256" key="2">
    <source>
        <dbReference type="ARBA" id="ARBA00022617"/>
    </source>
</evidence>
<organism evidence="7">
    <name type="scientific">freshwater metagenome</name>
    <dbReference type="NCBI Taxonomy" id="449393"/>
    <lineage>
        <taxon>unclassified sequences</taxon>
        <taxon>metagenomes</taxon>
        <taxon>ecological metagenomes</taxon>
    </lineage>
</organism>
<dbReference type="InterPro" id="IPR017972">
    <property type="entry name" value="Cyt_P450_CS"/>
</dbReference>
<dbReference type="InterPro" id="IPR036396">
    <property type="entry name" value="Cyt_P450_sf"/>
</dbReference>